<feature type="region of interest" description="Disordered" evidence="1">
    <location>
        <begin position="71"/>
        <end position="115"/>
    </location>
</feature>
<proteinExistence type="predicted"/>
<protein>
    <recommendedName>
        <fullName evidence="2">Immunoglobulin I-set domain-containing protein</fullName>
    </recommendedName>
</protein>
<dbReference type="EMBL" id="KV948407">
    <property type="protein sequence ID" value="PIO16671.1"/>
    <property type="molecule type" value="Genomic_DNA"/>
</dbReference>
<reference evidence="4" key="1">
    <citation type="journal article" date="2017" name="Nat. Commun.">
        <title>The North American bullfrog draft genome provides insight into hormonal regulation of long noncoding RNA.</title>
        <authorList>
            <person name="Hammond S.A."/>
            <person name="Warren R.L."/>
            <person name="Vandervalk B.P."/>
            <person name="Kucuk E."/>
            <person name="Khan H."/>
            <person name="Gibb E.A."/>
            <person name="Pandoh P."/>
            <person name="Kirk H."/>
            <person name="Zhao Y."/>
            <person name="Jones M."/>
            <person name="Mungall A.J."/>
            <person name="Coope R."/>
            <person name="Pleasance S."/>
            <person name="Moore R.A."/>
            <person name="Holt R.A."/>
            <person name="Round J.M."/>
            <person name="Ohora S."/>
            <person name="Walle B.V."/>
            <person name="Veldhoen N."/>
            <person name="Helbing C.C."/>
            <person name="Birol I."/>
        </authorList>
    </citation>
    <scope>NUCLEOTIDE SEQUENCE [LARGE SCALE GENOMIC DNA]</scope>
</reference>
<sequence length="115" mass="12356">LSNNLGGVRIDHKDHMSILTFFNVTEKDYGNYTCVASNKLGNSNASVILYGQYVFCYMRVSSLPIKSVDQEPCTTQAAPPQLPWPSSASGAPSSTPSASFDEEGDCGDGGRFEIP</sequence>
<feature type="non-terminal residue" evidence="3">
    <location>
        <position position="1"/>
    </location>
</feature>
<evidence type="ECO:0000259" key="2">
    <source>
        <dbReference type="Pfam" id="PF07679"/>
    </source>
</evidence>
<keyword evidence="4" id="KW-1185">Reference proteome</keyword>
<gene>
    <name evidence="3" type="ORF">AB205_0124560</name>
</gene>
<dbReference type="InterPro" id="IPR013098">
    <property type="entry name" value="Ig_I-set"/>
</dbReference>
<evidence type="ECO:0000313" key="4">
    <source>
        <dbReference type="Proteomes" id="UP000228934"/>
    </source>
</evidence>
<dbReference type="Proteomes" id="UP000228934">
    <property type="component" value="Unassembled WGS sequence"/>
</dbReference>
<organism evidence="3 4">
    <name type="scientific">Aquarana catesbeiana</name>
    <name type="common">American bullfrog</name>
    <name type="synonym">Rana catesbeiana</name>
    <dbReference type="NCBI Taxonomy" id="8400"/>
    <lineage>
        <taxon>Eukaryota</taxon>
        <taxon>Metazoa</taxon>
        <taxon>Chordata</taxon>
        <taxon>Craniata</taxon>
        <taxon>Vertebrata</taxon>
        <taxon>Euteleostomi</taxon>
        <taxon>Amphibia</taxon>
        <taxon>Batrachia</taxon>
        <taxon>Anura</taxon>
        <taxon>Neobatrachia</taxon>
        <taxon>Ranoidea</taxon>
        <taxon>Ranidae</taxon>
        <taxon>Aquarana</taxon>
    </lineage>
</organism>
<dbReference type="AlphaFoldDB" id="A0A2G9QNK3"/>
<dbReference type="OrthoDB" id="6159398at2759"/>
<evidence type="ECO:0000313" key="3">
    <source>
        <dbReference type="EMBL" id="PIO16671.1"/>
    </source>
</evidence>
<feature type="compositionally biased region" description="Low complexity" evidence="1">
    <location>
        <begin position="85"/>
        <end position="99"/>
    </location>
</feature>
<dbReference type="Gene3D" id="2.60.40.10">
    <property type="entry name" value="Immunoglobulins"/>
    <property type="match status" value="1"/>
</dbReference>
<dbReference type="Pfam" id="PF07679">
    <property type="entry name" value="I-set"/>
    <property type="match status" value="1"/>
</dbReference>
<dbReference type="SUPFAM" id="SSF48726">
    <property type="entry name" value="Immunoglobulin"/>
    <property type="match status" value="1"/>
</dbReference>
<dbReference type="InterPro" id="IPR013783">
    <property type="entry name" value="Ig-like_fold"/>
</dbReference>
<feature type="domain" description="Immunoglobulin I-set" evidence="2">
    <location>
        <begin position="8"/>
        <end position="49"/>
    </location>
</feature>
<accession>A0A2G9QNK3</accession>
<name>A0A2G9QNK3_AQUCT</name>
<evidence type="ECO:0000256" key="1">
    <source>
        <dbReference type="SAM" id="MobiDB-lite"/>
    </source>
</evidence>
<dbReference type="InterPro" id="IPR036179">
    <property type="entry name" value="Ig-like_dom_sf"/>
</dbReference>